<dbReference type="Proteomes" id="UP000028725">
    <property type="component" value="Unassembled WGS sequence"/>
</dbReference>
<accession>A0A085W4M6</accession>
<keyword evidence="3" id="KW-1185">Reference proteome</keyword>
<gene>
    <name evidence="2" type="ORF">DB31_3753</name>
</gene>
<reference evidence="2 3" key="1">
    <citation type="submission" date="2014-04" db="EMBL/GenBank/DDBJ databases">
        <title>Genome assembly of Hyalangium minutum DSM 14724.</title>
        <authorList>
            <person name="Sharma G."/>
            <person name="Subramanian S."/>
        </authorList>
    </citation>
    <scope>NUCLEOTIDE SEQUENCE [LARGE SCALE GENOMIC DNA]</scope>
    <source>
        <strain evidence="2 3">DSM 14724</strain>
    </source>
</reference>
<evidence type="ECO:0000256" key="1">
    <source>
        <dbReference type="SAM" id="MobiDB-lite"/>
    </source>
</evidence>
<feature type="region of interest" description="Disordered" evidence="1">
    <location>
        <begin position="109"/>
        <end position="130"/>
    </location>
</feature>
<evidence type="ECO:0000313" key="3">
    <source>
        <dbReference type="Proteomes" id="UP000028725"/>
    </source>
</evidence>
<dbReference type="AlphaFoldDB" id="A0A085W4M6"/>
<evidence type="ECO:0000313" key="2">
    <source>
        <dbReference type="EMBL" id="KFE62639.1"/>
    </source>
</evidence>
<proteinExistence type="predicted"/>
<protein>
    <submittedName>
        <fullName evidence="2">Uncharacterized protein</fullName>
    </submittedName>
</protein>
<sequence length="130" mass="14785">MAAVTELSKGSSKLIRAKDVFGWCERNNVDYQGEGRSQEPLWEADREEARGQRRLLKFKSGECKQSRVGWALPVHAAKAREAAARLGWHEQVWDGEKWDWMGGVPQVQRRPVREEPVSAEPAWELSIEGA</sequence>
<name>A0A085W4M6_9BACT</name>
<comment type="caution">
    <text evidence="2">The sequence shown here is derived from an EMBL/GenBank/DDBJ whole genome shotgun (WGS) entry which is preliminary data.</text>
</comment>
<dbReference type="EMBL" id="JMCB01000020">
    <property type="protein sequence ID" value="KFE62639.1"/>
    <property type="molecule type" value="Genomic_DNA"/>
</dbReference>
<organism evidence="2 3">
    <name type="scientific">Hyalangium minutum</name>
    <dbReference type="NCBI Taxonomy" id="394096"/>
    <lineage>
        <taxon>Bacteria</taxon>
        <taxon>Pseudomonadati</taxon>
        <taxon>Myxococcota</taxon>
        <taxon>Myxococcia</taxon>
        <taxon>Myxococcales</taxon>
        <taxon>Cystobacterineae</taxon>
        <taxon>Archangiaceae</taxon>
        <taxon>Hyalangium</taxon>
    </lineage>
</organism>